<dbReference type="InterPro" id="IPR050486">
    <property type="entry name" value="Mannose-1P_guanyltransferase"/>
</dbReference>
<dbReference type="InterPro" id="IPR029044">
    <property type="entry name" value="Nucleotide-diphossugar_trans"/>
</dbReference>
<evidence type="ECO:0000313" key="2">
    <source>
        <dbReference type="EMBL" id="MBA0674242.1"/>
    </source>
</evidence>
<dbReference type="SUPFAM" id="SSF53448">
    <property type="entry name" value="Nucleotide-diphospho-sugar transferases"/>
    <property type="match status" value="1"/>
</dbReference>
<proteinExistence type="predicted"/>
<name>A0A7J8WH60_GOSAI</name>
<dbReference type="PANTHER" id="PTHR22572">
    <property type="entry name" value="SUGAR-1-PHOSPHATE GUANYL TRANSFERASE"/>
    <property type="match status" value="1"/>
</dbReference>
<accession>A0A7J8WH60</accession>
<dbReference type="EMBL" id="JABFAA010000001">
    <property type="protein sequence ID" value="MBA0674242.1"/>
    <property type="molecule type" value="Genomic_DNA"/>
</dbReference>
<evidence type="ECO:0000313" key="3">
    <source>
        <dbReference type="Proteomes" id="UP000593577"/>
    </source>
</evidence>
<gene>
    <name evidence="2" type="ORF">Goari_015850</name>
</gene>
<dbReference type="AlphaFoldDB" id="A0A7J8WH60"/>
<dbReference type="Proteomes" id="UP000593577">
    <property type="component" value="Unassembled WGS sequence"/>
</dbReference>
<feature type="non-terminal residue" evidence="2">
    <location>
        <position position="201"/>
    </location>
</feature>
<sequence length="201" mass="22523">MGISDEKVVAVIMVGGPTKGTRFRPLSLNIPKPLFPLAGQPMVHHPISACKRIPNLAQIYLVGFYEEREFAMYVSSISTELRVPVRYLREDKPHGSAGGLYNFRDLIMEDNPINSSFYLFFAFVEAHKRYGGMGTILVIKVSAELASEFGELVADPVTNELLHYTEKPETFVSDRINCGVYVFTPDIFTAIQGVSSQRKDR</sequence>
<reference evidence="2 3" key="1">
    <citation type="journal article" date="2019" name="Genome Biol. Evol.">
        <title>Insights into the evolution of the New World diploid cottons (Gossypium, subgenus Houzingenia) based on genome sequencing.</title>
        <authorList>
            <person name="Grover C.E."/>
            <person name="Arick M.A. 2nd"/>
            <person name="Thrash A."/>
            <person name="Conover J.L."/>
            <person name="Sanders W.S."/>
            <person name="Peterson D.G."/>
            <person name="Frelichowski J.E."/>
            <person name="Scheffler J.A."/>
            <person name="Scheffler B.E."/>
            <person name="Wendel J.F."/>
        </authorList>
    </citation>
    <scope>NUCLEOTIDE SEQUENCE [LARGE SCALE GENOMIC DNA]</scope>
    <source>
        <strain evidence="2">185</strain>
        <tissue evidence="2">Leaf</tissue>
    </source>
</reference>
<organism evidence="2 3">
    <name type="scientific">Gossypium aridum</name>
    <name type="common">American cotton</name>
    <name type="synonym">Erioxylum aridum</name>
    <dbReference type="NCBI Taxonomy" id="34290"/>
    <lineage>
        <taxon>Eukaryota</taxon>
        <taxon>Viridiplantae</taxon>
        <taxon>Streptophyta</taxon>
        <taxon>Embryophyta</taxon>
        <taxon>Tracheophyta</taxon>
        <taxon>Spermatophyta</taxon>
        <taxon>Magnoliopsida</taxon>
        <taxon>eudicotyledons</taxon>
        <taxon>Gunneridae</taxon>
        <taxon>Pentapetalae</taxon>
        <taxon>rosids</taxon>
        <taxon>malvids</taxon>
        <taxon>Malvales</taxon>
        <taxon>Malvaceae</taxon>
        <taxon>Malvoideae</taxon>
        <taxon>Gossypium</taxon>
    </lineage>
</organism>
<dbReference type="InterPro" id="IPR005835">
    <property type="entry name" value="NTP_transferase_dom"/>
</dbReference>
<evidence type="ECO:0000259" key="1">
    <source>
        <dbReference type="Pfam" id="PF00483"/>
    </source>
</evidence>
<keyword evidence="3" id="KW-1185">Reference proteome</keyword>
<comment type="caution">
    <text evidence="2">The sequence shown here is derived from an EMBL/GenBank/DDBJ whole genome shotgun (WGS) entry which is preliminary data.</text>
</comment>
<protein>
    <recommendedName>
        <fullName evidence="1">Nucleotidyl transferase domain-containing protein</fullName>
    </recommendedName>
</protein>
<dbReference type="Pfam" id="PF00483">
    <property type="entry name" value="NTP_transferase"/>
    <property type="match status" value="1"/>
</dbReference>
<dbReference type="Gene3D" id="3.90.550.10">
    <property type="entry name" value="Spore Coat Polysaccharide Biosynthesis Protein SpsA, Chain A"/>
    <property type="match status" value="1"/>
</dbReference>
<feature type="domain" description="Nucleotidyl transferase" evidence="1">
    <location>
        <begin position="10"/>
        <end position="193"/>
    </location>
</feature>